<dbReference type="InterPro" id="IPR027417">
    <property type="entry name" value="P-loop_NTPase"/>
</dbReference>
<evidence type="ECO:0000256" key="2">
    <source>
        <dbReference type="ARBA" id="ARBA00004202"/>
    </source>
</evidence>
<evidence type="ECO:0000256" key="11">
    <source>
        <dbReference type="ARBA" id="ARBA00023136"/>
    </source>
</evidence>
<evidence type="ECO:0000256" key="1">
    <source>
        <dbReference type="ARBA" id="ARBA00004141"/>
    </source>
</evidence>
<dbReference type="InterPro" id="IPR015856">
    <property type="entry name" value="ABC_transpr_CbiO/EcfA_su"/>
</dbReference>
<comment type="subcellular location">
    <subcellularLocation>
        <location evidence="2">Cell membrane</location>
        <topology evidence="2">Peripheral membrane protein</topology>
    </subcellularLocation>
    <subcellularLocation>
        <location evidence="1">Membrane</location>
        <topology evidence="1">Multi-pass membrane protein</topology>
    </subcellularLocation>
</comment>
<evidence type="ECO:0000256" key="4">
    <source>
        <dbReference type="ARBA" id="ARBA00022448"/>
    </source>
</evidence>
<dbReference type="PROSITE" id="PS00211">
    <property type="entry name" value="ABC_TRANSPORTER_1"/>
    <property type="match status" value="2"/>
</dbReference>
<dbReference type="CDD" id="cd03225">
    <property type="entry name" value="ABC_cobalt_CbiO_domain1"/>
    <property type="match status" value="2"/>
</dbReference>
<feature type="transmembrane region" description="Helical" evidence="12">
    <location>
        <begin position="774"/>
        <end position="793"/>
    </location>
</feature>
<gene>
    <name evidence="14" type="ORF">BM613_07260</name>
</gene>
<evidence type="ECO:0000256" key="5">
    <source>
        <dbReference type="ARBA" id="ARBA00022475"/>
    </source>
</evidence>
<dbReference type="RefSeq" id="WP_109430516.1">
    <property type="nucleotide sequence ID" value="NZ_MPDK01000009.1"/>
</dbReference>
<keyword evidence="7" id="KW-0547">Nucleotide-binding</keyword>
<dbReference type="OrthoDB" id="501320at2"/>
<dbReference type="Pfam" id="PF00005">
    <property type="entry name" value="ABC_tran"/>
    <property type="match status" value="2"/>
</dbReference>
<dbReference type="InterPro" id="IPR003439">
    <property type="entry name" value="ABC_transporter-like_ATP-bd"/>
</dbReference>
<evidence type="ECO:0000256" key="10">
    <source>
        <dbReference type="ARBA" id="ARBA00022989"/>
    </source>
</evidence>
<dbReference type="PROSITE" id="PS50893">
    <property type="entry name" value="ABC_TRANSPORTER_2"/>
    <property type="match status" value="2"/>
</dbReference>
<evidence type="ECO:0000256" key="3">
    <source>
        <dbReference type="ARBA" id="ARBA00005417"/>
    </source>
</evidence>
<dbReference type="InterPro" id="IPR017871">
    <property type="entry name" value="ABC_transporter-like_CS"/>
</dbReference>
<feature type="transmembrane region" description="Helical" evidence="12">
    <location>
        <begin position="605"/>
        <end position="626"/>
    </location>
</feature>
<protein>
    <recommendedName>
        <fullName evidence="13">ABC transporter domain-containing protein</fullName>
    </recommendedName>
</protein>
<keyword evidence="5" id="KW-1003">Cell membrane</keyword>
<reference evidence="14 15" key="1">
    <citation type="submission" date="2016-11" db="EMBL/GenBank/DDBJ databases">
        <title>Comparative genomics of Acidibacillus ferroxidans species.</title>
        <authorList>
            <person name="Oliveira G."/>
            <person name="Nunes G."/>
            <person name="Oliveira R."/>
            <person name="Araujo F."/>
            <person name="Salim A."/>
            <person name="Scholte L."/>
            <person name="Morais D."/>
            <person name="Nancucheo I."/>
            <person name="Johnson D.B."/>
            <person name="Grail B."/>
            <person name="Bittencourt J."/>
            <person name="Valadares R."/>
        </authorList>
    </citation>
    <scope>NUCLEOTIDE SEQUENCE [LARGE SCALE GENOMIC DNA]</scope>
    <source>
        <strain evidence="14 15">Y002</strain>
    </source>
</reference>
<keyword evidence="6 12" id="KW-0812">Transmembrane</keyword>
<proteinExistence type="inferred from homology"/>
<keyword evidence="15" id="KW-1185">Reference proteome</keyword>
<dbReference type="PANTHER" id="PTHR43553">
    <property type="entry name" value="HEAVY METAL TRANSPORTER"/>
    <property type="match status" value="1"/>
</dbReference>
<dbReference type="GO" id="GO:0043190">
    <property type="term" value="C:ATP-binding cassette (ABC) transporter complex"/>
    <property type="evidence" value="ECO:0007669"/>
    <property type="project" value="TreeGrafter"/>
</dbReference>
<dbReference type="SUPFAM" id="SSF52540">
    <property type="entry name" value="P-loop containing nucleoside triphosphate hydrolases"/>
    <property type="match status" value="2"/>
</dbReference>
<dbReference type="Pfam" id="PF02361">
    <property type="entry name" value="CbiQ"/>
    <property type="match status" value="1"/>
</dbReference>
<evidence type="ECO:0000256" key="12">
    <source>
        <dbReference type="SAM" id="Phobius"/>
    </source>
</evidence>
<dbReference type="GO" id="GO:0005524">
    <property type="term" value="F:ATP binding"/>
    <property type="evidence" value="ECO:0007669"/>
    <property type="project" value="UniProtKB-KW"/>
</dbReference>
<feature type="domain" description="ABC transporter" evidence="13">
    <location>
        <begin position="272"/>
        <end position="508"/>
    </location>
</feature>
<dbReference type="Proteomes" id="UP000245380">
    <property type="component" value="Unassembled WGS sequence"/>
</dbReference>
<name>A0A2U3D914_SULT2</name>
<dbReference type="GO" id="GO:0016887">
    <property type="term" value="F:ATP hydrolysis activity"/>
    <property type="evidence" value="ECO:0007669"/>
    <property type="project" value="InterPro"/>
</dbReference>
<dbReference type="SMART" id="SM00382">
    <property type="entry name" value="AAA"/>
    <property type="match status" value="2"/>
</dbReference>
<evidence type="ECO:0000256" key="8">
    <source>
        <dbReference type="ARBA" id="ARBA00022840"/>
    </source>
</evidence>
<feature type="transmembrane region" description="Helical" evidence="12">
    <location>
        <begin position="580"/>
        <end position="599"/>
    </location>
</feature>
<evidence type="ECO:0000256" key="6">
    <source>
        <dbReference type="ARBA" id="ARBA00022692"/>
    </source>
</evidence>
<dbReference type="CDD" id="cd16914">
    <property type="entry name" value="EcfT"/>
    <property type="match status" value="1"/>
</dbReference>
<dbReference type="InterPro" id="IPR003593">
    <property type="entry name" value="AAA+_ATPase"/>
</dbReference>
<comment type="similarity">
    <text evidence="3">Belongs to the ABC transporter superfamily.</text>
</comment>
<feature type="transmembrane region" description="Helical" evidence="12">
    <location>
        <begin position="647"/>
        <end position="667"/>
    </location>
</feature>
<keyword evidence="10 12" id="KW-1133">Transmembrane helix</keyword>
<sequence>MTELRDHESKRLLALRNVSLFYEQSETPVLSNIDFEIHEGESVLFLGPSGCGKSTLAMLCANLIPQAIEARVLGEIERARELSAPGGVGYVFQDPDAQFCMLHVADEVAFGLENLRIAPDAMDLRIQSALRATNLDVAFAAEHTAFSGGMKQKLAIASALALDAKLFVFDEPTANLDPASSRLVFERIAELHRQHRSMIVIEHKFDPLLPVMDRVLLFDASGRIYRSGDTQTVVREEWEWLIEVGVVAPWKLRPTERLQTFPAHSFIKNHPLRSKDVAPAISIVNGAIRFGEHTVWRDVSLTIAKGSFTAVVGPNGAGKSTLLQVMRGLIPLSSGQAQVFLQPVEKWNKREFAKAVAYCFQNPEYQFIYERVGDELADRLLEDEIPEQVLHLLLEFGLEGCEKNSPFALSQGQKRRLSVAAMVKDEHEIYLLDEPTFGQDAKTQQMIVDHLVRLQEQGRTIVLTTHDMDLVGRFADQVIVVAEEHILYEGPPQGLFRDRELMHRAHLLDECMTLVEEAYPLVQSAKLEIPKFEDKQGREEQILLQQRQSFLQKLNPGFVLLASLAVTLVAMFAHTIAQALAMLLLAVFLMAALAWLSPWQILKRLFPFIGFYVLYVWSLTAFAAVGPHTQTFHFLFYRLSWTGFYDGVVLALRMLSAVAFGALFLASADLADFIVALSKNFHIKPKFAYGMLAGIRVVPLFQAEWIKLKQARQLRGKDVRLSFLRPVTYALPLLSQAIRMSERVAIAMEARGFQGAVAADAKARTYYRKVSIHVWDYLYFLVLVTVAIALLILV</sequence>
<evidence type="ECO:0000259" key="13">
    <source>
        <dbReference type="PROSITE" id="PS50893"/>
    </source>
</evidence>
<keyword evidence="11 12" id="KW-0472">Membrane</keyword>
<dbReference type="AlphaFoldDB" id="A0A2U3D914"/>
<evidence type="ECO:0000256" key="7">
    <source>
        <dbReference type="ARBA" id="ARBA00022741"/>
    </source>
</evidence>
<feature type="domain" description="ABC transporter" evidence="13">
    <location>
        <begin position="15"/>
        <end position="246"/>
    </location>
</feature>
<dbReference type="Gene3D" id="3.40.50.300">
    <property type="entry name" value="P-loop containing nucleotide triphosphate hydrolases"/>
    <property type="match status" value="2"/>
</dbReference>
<evidence type="ECO:0000313" key="15">
    <source>
        <dbReference type="Proteomes" id="UP000245380"/>
    </source>
</evidence>
<dbReference type="GO" id="GO:0042626">
    <property type="term" value="F:ATPase-coupled transmembrane transporter activity"/>
    <property type="evidence" value="ECO:0007669"/>
    <property type="project" value="TreeGrafter"/>
</dbReference>
<accession>A0A2U3D914</accession>
<comment type="caution">
    <text evidence="14">The sequence shown here is derived from an EMBL/GenBank/DDBJ whole genome shotgun (WGS) entry which is preliminary data.</text>
</comment>
<keyword evidence="8" id="KW-0067">ATP-binding</keyword>
<evidence type="ECO:0000256" key="9">
    <source>
        <dbReference type="ARBA" id="ARBA00022967"/>
    </source>
</evidence>
<dbReference type="EMBL" id="MPDK01000009">
    <property type="protein sequence ID" value="PWI57770.1"/>
    <property type="molecule type" value="Genomic_DNA"/>
</dbReference>
<evidence type="ECO:0000313" key="14">
    <source>
        <dbReference type="EMBL" id="PWI57770.1"/>
    </source>
</evidence>
<dbReference type="InterPro" id="IPR003339">
    <property type="entry name" value="ABC/ECF_trnsptr_transmembrane"/>
</dbReference>
<keyword evidence="4" id="KW-0813">Transport</keyword>
<organism evidence="14 15">
    <name type="scientific">Sulfoacidibacillus thermotolerans</name>
    <name type="common">Acidibacillus sulfuroxidans</name>
    <dbReference type="NCBI Taxonomy" id="1765684"/>
    <lineage>
        <taxon>Bacteria</taxon>
        <taxon>Bacillati</taxon>
        <taxon>Bacillota</taxon>
        <taxon>Bacilli</taxon>
        <taxon>Bacillales</taxon>
        <taxon>Alicyclobacillaceae</taxon>
        <taxon>Sulfoacidibacillus</taxon>
    </lineage>
</organism>
<dbReference type="InterPro" id="IPR050095">
    <property type="entry name" value="ECF_ABC_transporter_ATP-bd"/>
</dbReference>
<keyword evidence="9" id="KW-1278">Translocase</keyword>